<reference evidence="1" key="2">
    <citation type="journal article" date="2021" name="PeerJ">
        <title>Extensive microbial diversity within the chicken gut microbiome revealed by metagenomics and culture.</title>
        <authorList>
            <person name="Gilroy R."/>
            <person name="Ravi A."/>
            <person name="Getino M."/>
            <person name="Pursley I."/>
            <person name="Horton D.L."/>
            <person name="Alikhan N.F."/>
            <person name="Baker D."/>
            <person name="Gharbi K."/>
            <person name="Hall N."/>
            <person name="Watson M."/>
            <person name="Adriaenssens E.M."/>
            <person name="Foster-Nyarko E."/>
            <person name="Jarju S."/>
            <person name="Secka A."/>
            <person name="Antonio M."/>
            <person name="Oren A."/>
            <person name="Chaudhuri R.R."/>
            <person name="La Ragione R."/>
            <person name="Hildebrand F."/>
            <person name="Pallen M.J."/>
        </authorList>
    </citation>
    <scope>NUCLEOTIDE SEQUENCE</scope>
    <source>
        <strain evidence="1">6276</strain>
    </source>
</reference>
<reference evidence="1" key="1">
    <citation type="submission" date="2020-10" db="EMBL/GenBank/DDBJ databases">
        <authorList>
            <person name="Gilroy R."/>
        </authorList>
    </citation>
    <scope>NUCLEOTIDE SEQUENCE</scope>
    <source>
        <strain evidence="1">6276</strain>
    </source>
</reference>
<dbReference type="Proteomes" id="UP000823928">
    <property type="component" value="Unassembled WGS sequence"/>
</dbReference>
<dbReference type="EMBL" id="DVIU01000153">
    <property type="protein sequence ID" value="HIS36504.1"/>
    <property type="molecule type" value="Genomic_DNA"/>
</dbReference>
<dbReference type="AlphaFoldDB" id="A0A9D1EZD4"/>
<sequence length="112" mass="13170">MSPTYKRWYDHDPLLLEVIELLKNYQTELHAQAEIFLKKIEEKVSKETVDKFYAMVKPVNANNRWYDKDPVISRTVEILRIVPPEAQKICAQNFIRTLKEMGIEYESPNGNG</sequence>
<organism evidence="1 2">
    <name type="scientific">Candidatus Scatousia excrementigallinarum</name>
    <dbReference type="NCBI Taxonomy" id="2840935"/>
    <lineage>
        <taxon>Bacteria</taxon>
        <taxon>Candidatus Scatousia</taxon>
    </lineage>
</organism>
<protein>
    <submittedName>
        <fullName evidence="1">Uncharacterized protein</fullName>
    </submittedName>
</protein>
<comment type="caution">
    <text evidence="1">The sequence shown here is derived from an EMBL/GenBank/DDBJ whole genome shotgun (WGS) entry which is preliminary data.</text>
</comment>
<evidence type="ECO:0000313" key="2">
    <source>
        <dbReference type="Proteomes" id="UP000823928"/>
    </source>
</evidence>
<name>A0A9D1EZD4_9BACT</name>
<proteinExistence type="predicted"/>
<accession>A0A9D1EZD4</accession>
<gene>
    <name evidence="1" type="ORF">IAC10_07730</name>
</gene>
<evidence type="ECO:0000313" key="1">
    <source>
        <dbReference type="EMBL" id="HIS36504.1"/>
    </source>
</evidence>